<protein>
    <submittedName>
        <fullName evidence="2">Uncharacterized protein</fullName>
    </submittedName>
</protein>
<keyword evidence="1" id="KW-1133">Transmembrane helix</keyword>
<gene>
    <name evidence="2" type="ORF">ADEAN_000595700</name>
</gene>
<keyword evidence="1" id="KW-0812">Transmembrane</keyword>
<keyword evidence="3" id="KW-1185">Reference proteome</keyword>
<feature type="transmembrane region" description="Helical" evidence="1">
    <location>
        <begin position="172"/>
        <end position="193"/>
    </location>
</feature>
<evidence type="ECO:0000313" key="3">
    <source>
        <dbReference type="Proteomes" id="UP000515908"/>
    </source>
</evidence>
<keyword evidence="1" id="KW-0472">Membrane</keyword>
<dbReference type="AlphaFoldDB" id="A0A7G2CEX8"/>
<proteinExistence type="predicted"/>
<dbReference type="Proteomes" id="UP000515908">
    <property type="component" value="Chromosome 11"/>
</dbReference>
<evidence type="ECO:0000313" key="2">
    <source>
        <dbReference type="EMBL" id="CAD2218468.1"/>
    </source>
</evidence>
<organism evidence="2 3">
    <name type="scientific">Angomonas deanei</name>
    <dbReference type="NCBI Taxonomy" id="59799"/>
    <lineage>
        <taxon>Eukaryota</taxon>
        <taxon>Discoba</taxon>
        <taxon>Euglenozoa</taxon>
        <taxon>Kinetoplastea</taxon>
        <taxon>Metakinetoplastina</taxon>
        <taxon>Trypanosomatida</taxon>
        <taxon>Trypanosomatidae</taxon>
        <taxon>Strigomonadinae</taxon>
        <taxon>Angomonas</taxon>
    </lineage>
</organism>
<evidence type="ECO:0000256" key="1">
    <source>
        <dbReference type="SAM" id="Phobius"/>
    </source>
</evidence>
<name>A0A7G2CEX8_9TRYP</name>
<dbReference type="VEuPathDB" id="TriTrypDB:ADEAN_000595700"/>
<dbReference type="EMBL" id="LR877155">
    <property type="protein sequence ID" value="CAD2218468.1"/>
    <property type="molecule type" value="Genomic_DNA"/>
</dbReference>
<sequence>MKLKKAFPLVFINLSNIRLETALLPQLDKVLDPGVFTRWVWIYGSRIDPSINLEVIFGSFQDQFKCNPNDLVLYVAPEGAKAEVDSVTKFVNVMTKEKTEVVQSFQYAICFEILDIEGGLMHITATSSLGSKTVKISLGDLRKVLTSLSSKSEALNILDILHDTEETHDTSFYKIGLGVALVAIVSLSVISYFKRT</sequence>
<accession>A0A7G2CEX8</accession>
<reference evidence="2 3" key="1">
    <citation type="submission" date="2020-08" db="EMBL/GenBank/DDBJ databases">
        <authorList>
            <person name="Newling K."/>
            <person name="Davey J."/>
            <person name="Forrester S."/>
        </authorList>
    </citation>
    <scope>NUCLEOTIDE SEQUENCE [LARGE SCALE GENOMIC DNA]</scope>
    <source>
        <strain evidence="3">Crithidia deanei Carvalho (ATCC PRA-265)</strain>
    </source>
</reference>